<dbReference type="Proteomes" id="UP001164929">
    <property type="component" value="Chromosome 5"/>
</dbReference>
<dbReference type="AlphaFoldDB" id="A0AAD6W359"/>
<protein>
    <submittedName>
        <fullName evidence="1">Uncharacterized protein</fullName>
    </submittedName>
</protein>
<sequence>MKMGEEGLPSLGRRLLQRGEVGSCEENIIVTGGAHGVGANESKRLLLGCCGFRDQKRSHRCHWRCRFPWLEMSATADASRNQGC</sequence>
<evidence type="ECO:0000313" key="2">
    <source>
        <dbReference type="Proteomes" id="UP001164929"/>
    </source>
</evidence>
<gene>
    <name evidence="1" type="ORF">NC653_013979</name>
</gene>
<keyword evidence="2" id="KW-1185">Reference proteome</keyword>
<evidence type="ECO:0000313" key="1">
    <source>
        <dbReference type="EMBL" id="KAJ6997578.1"/>
    </source>
</evidence>
<accession>A0AAD6W359</accession>
<proteinExistence type="predicted"/>
<name>A0AAD6W359_9ROSI</name>
<comment type="caution">
    <text evidence="1">The sequence shown here is derived from an EMBL/GenBank/DDBJ whole genome shotgun (WGS) entry which is preliminary data.</text>
</comment>
<organism evidence="1 2">
    <name type="scientific">Populus alba x Populus x berolinensis</name>
    <dbReference type="NCBI Taxonomy" id="444605"/>
    <lineage>
        <taxon>Eukaryota</taxon>
        <taxon>Viridiplantae</taxon>
        <taxon>Streptophyta</taxon>
        <taxon>Embryophyta</taxon>
        <taxon>Tracheophyta</taxon>
        <taxon>Spermatophyta</taxon>
        <taxon>Magnoliopsida</taxon>
        <taxon>eudicotyledons</taxon>
        <taxon>Gunneridae</taxon>
        <taxon>Pentapetalae</taxon>
        <taxon>rosids</taxon>
        <taxon>fabids</taxon>
        <taxon>Malpighiales</taxon>
        <taxon>Salicaceae</taxon>
        <taxon>Saliceae</taxon>
        <taxon>Populus</taxon>
    </lineage>
</organism>
<reference evidence="1" key="1">
    <citation type="journal article" date="2023" name="Mol. Ecol. Resour.">
        <title>Chromosome-level genome assembly of a triploid poplar Populus alba 'Berolinensis'.</title>
        <authorList>
            <person name="Chen S."/>
            <person name="Yu Y."/>
            <person name="Wang X."/>
            <person name="Wang S."/>
            <person name="Zhang T."/>
            <person name="Zhou Y."/>
            <person name="He R."/>
            <person name="Meng N."/>
            <person name="Wang Y."/>
            <person name="Liu W."/>
            <person name="Liu Z."/>
            <person name="Liu J."/>
            <person name="Guo Q."/>
            <person name="Huang H."/>
            <person name="Sederoff R.R."/>
            <person name="Wang G."/>
            <person name="Qu G."/>
            <person name="Chen S."/>
        </authorList>
    </citation>
    <scope>NUCLEOTIDE SEQUENCE</scope>
    <source>
        <strain evidence="1">SC-2020</strain>
    </source>
</reference>
<dbReference type="EMBL" id="JAQIZT010000005">
    <property type="protein sequence ID" value="KAJ6997578.1"/>
    <property type="molecule type" value="Genomic_DNA"/>
</dbReference>